<keyword evidence="2" id="KW-0413">Isomerase</keyword>
<dbReference type="PANTHER" id="PTHR10357:SF216">
    <property type="entry name" value="MALTOOLIGOSYL TREHALOSE SYNTHASE-RELATED"/>
    <property type="match status" value="1"/>
</dbReference>
<name>A0A177G7H4_9PROT</name>
<dbReference type="GO" id="GO:0005992">
    <property type="term" value="P:trehalose biosynthetic process"/>
    <property type="evidence" value="ECO:0007669"/>
    <property type="project" value="TreeGrafter"/>
</dbReference>
<dbReference type="EMBL" id="LVHD01000068">
    <property type="protein sequence ID" value="OAG75325.1"/>
    <property type="molecule type" value="Genomic_DNA"/>
</dbReference>
<dbReference type="CDD" id="cd11336">
    <property type="entry name" value="AmyAc_MTSase"/>
    <property type="match status" value="1"/>
</dbReference>
<dbReference type="Pfam" id="PF00128">
    <property type="entry name" value="Alpha-amylase"/>
    <property type="match status" value="1"/>
</dbReference>
<dbReference type="SUPFAM" id="SSF51445">
    <property type="entry name" value="(Trans)glycosidases"/>
    <property type="match status" value="1"/>
</dbReference>
<organism evidence="2 3">
    <name type="scientific">Acetobacter malorum</name>
    <dbReference type="NCBI Taxonomy" id="178901"/>
    <lineage>
        <taxon>Bacteria</taxon>
        <taxon>Pseudomonadati</taxon>
        <taxon>Pseudomonadota</taxon>
        <taxon>Alphaproteobacteria</taxon>
        <taxon>Acetobacterales</taxon>
        <taxon>Acetobacteraceae</taxon>
        <taxon>Acetobacter</taxon>
    </lineage>
</organism>
<dbReference type="NCBIfam" id="TIGR02401">
    <property type="entry name" value="trehalose_TreY"/>
    <property type="match status" value="1"/>
</dbReference>
<protein>
    <submittedName>
        <fullName evidence="2">Malto-oligosyltrehalose synthase</fullName>
        <ecNumber evidence="2">5.4.99.15</ecNumber>
    </submittedName>
</protein>
<dbReference type="PATRIC" id="fig|178901.16.peg.3744"/>
<dbReference type="PANTHER" id="PTHR10357">
    <property type="entry name" value="ALPHA-AMYLASE FAMILY MEMBER"/>
    <property type="match status" value="1"/>
</dbReference>
<dbReference type="EC" id="5.4.99.15" evidence="2"/>
<dbReference type="Proteomes" id="UP000077349">
    <property type="component" value="Unassembled WGS sequence"/>
</dbReference>
<dbReference type="Gene3D" id="1.10.10.470">
    <property type="entry name" value="Maltooligosyl trehalose synthase, domain 4"/>
    <property type="match status" value="1"/>
</dbReference>
<accession>A0A177G7H4</accession>
<dbReference type="SMART" id="SM00642">
    <property type="entry name" value="Aamy"/>
    <property type="match status" value="1"/>
</dbReference>
<dbReference type="Gene3D" id="3.30.1590.10">
    <property type="entry name" value="Maltooligosyl trehalose synthase, domain 2"/>
    <property type="match status" value="1"/>
</dbReference>
<gene>
    <name evidence="2" type="ORF">Amal_03501</name>
</gene>
<comment type="caution">
    <text evidence="2">The sequence shown here is derived from an EMBL/GenBank/DDBJ whole genome shotgun (WGS) entry which is preliminary data.</text>
</comment>
<dbReference type="InterPro" id="IPR006047">
    <property type="entry name" value="GH13_cat_dom"/>
</dbReference>
<dbReference type="GO" id="GO:0030980">
    <property type="term" value="P:alpha-glucan catabolic process"/>
    <property type="evidence" value="ECO:0007669"/>
    <property type="project" value="TreeGrafter"/>
</dbReference>
<dbReference type="InterPro" id="IPR012767">
    <property type="entry name" value="Trehalose_TreY"/>
</dbReference>
<proteinExistence type="predicted"/>
<dbReference type="GO" id="GO:0047470">
    <property type="term" value="F:(1,4)-alpha-D-glucan 1-alpha-D-glucosylmutase activity"/>
    <property type="evidence" value="ECO:0007669"/>
    <property type="project" value="UniProtKB-EC"/>
</dbReference>
<evidence type="ECO:0000313" key="2">
    <source>
        <dbReference type="EMBL" id="OAG75325.1"/>
    </source>
</evidence>
<dbReference type="AlphaFoldDB" id="A0A177G7H4"/>
<evidence type="ECO:0000259" key="1">
    <source>
        <dbReference type="SMART" id="SM00642"/>
    </source>
</evidence>
<dbReference type="InterPro" id="IPR013797">
    <property type="entry name" value="Maltooligo_trehalose_synth_4"/>
</dbReference>
<dbReference type="Gene3D" id="3.20.20.80">
    <property type="entry name" value="Glycosidases"/>
    <property type="match status" value="1"/>
</dbReference>
<dbReference type="InterPro" id="IPR017853">
    <property type="entry name" value="GH"/>
</dbReference>
<dbReference type="Gene3D" id="1.10.150.200">
    <property type="entry name" value="Maltooligosyl trehalose synthase, domain 3"/>
    <property type="match status" value="1"/>
</dbReference>
<evidence type="ECO:0000313" key="3">
    <source>
        <dbReference type="Proteomes" id="UP000077349"/>
    </source>
</evidence>
<reference evidence="2 3" key="1">
    <citation type="submission" date="2016-03" db="EMBL/GenBank/DDBJ databases">
        <title>Draft genome sequence of Acetobacter malorum CECT 7742, a strain isolated from strawberry vinegar.</title>
        <authorList>
            <person name="Sainz F."/>
            <person name="Mas A."/>
            <person name="Torija M.J."/>
        </authorList>
    </citation>
    <scope>NUCLEOTIDE SEQUENCE [LARGE SCALE GENOMIC DNA]</scope>
    <source>
        <strain evidence="2 3">CECT 7742</strain>
    </source>
</reference>
<sequence length="858" mass="98476">MTLSLRATYRIQFHKDYTLYDAILLVPYLKKLGISHIYASPLLASASGSLHGYDTISWDFIDRERGGEEGLLALVATLRAHDMGLILDIVPNHMTTNSQNAWWRDVLQYGRQSHYAHYFDIDWSVPTERETHKVILPFLEKPLEEILEDQKIRVSYQEDTRSFVITYEDKVFPLAPESLSHVQKECFAEFFNPETLEGKSNLLALLQKQHYQLVWWQDAGDLLNWRRFFDVTALIALRMERPEVFARTHAYVFDLYRRGLIDGLRIDHVDGLLQPTRYCQELEQALNALTHERPENLRNEPFIFVEKILSTGEFLPEEWCVSGTTGYDFLEQASLLQHHPVGEEKLSALWAQLGSHPYEKVVRGARDEKLNSSFYKMFQDLIVSLAEFFSPEQDVTPHAVSCVLKEILLAFPVYRVYFSGTGLSEQSRSYLCAACERAKKKLPAHAMPLLMALQKLLSQTSSQSSERKDFQDMFVHLTAPLVAKSGEDTAFYRYARLLSRNEVGTDPALFSKNREAFHQTNLARLTSHPQSLLCTATHDHKRGEDGRARLMVLSEPEANWAEVVAVWFTKNKFLRDVGNLDASVSKADEFFFYQTLISAWPVDARELSDLPERLELYLTKALRERGIRTSWADPEVGYEDNCQNFVRQLLQTSFVKDLSAFVDHITLAGALNSLAQVILRSTVPGVPDLYQGREGWDFSLVDPDNRRPVDYSALRKNLEDDDNLATLASSWRDGRIKQHLICKLLKLREDYPELFINPRYHAVSVQGVLSDNVLAFQCFSEDMKMLVIVTRFGLSLSLDETLRSQQNGWKTTQLSLNEGERSGEWKSILWGNSFRNSPTFDLNNFYGSVPMDVLIASR</sequence>
<feature type="domain" description="Glycosyl hydrolase family 13 catalytic" evidence="1">
    <location>
        <begin position="15"/>
        <end position="445"/>
    </location>
</feature>